<name>A0ABR2T6H2_9ROSI</name>
<accession>A0ABR2T6H2</accession>
<keyword evidence="2" id="KW-1185">Reference proteome</keyword>
<reference evidence="1 2" key="1">
    <citation type="journal article" date="2024" name="G3 (Bethesda)">
        <title>Genome assembly of Hibiscus sabdariffa L. provides insights into metabolisms of medicinal natural products.</title>
        <authorList>
            <person name="Kim T."/>
        </authorList>
    </citation>
    <scope>NUCLEOTIDE SEQUENCE [LARGE SCALE GENOMIC DNA]</scope>
    <source>
        <strain evidence="1">TK-2024</strain>
        <tissue evidence="1">Old leaves</tissue>
    </source>
</reference>
<proteinExistence type="predicted"/>
<comment type="caution">
    <text evidence="1">The sequence shown here is derived from an EMBL/GenBank/DDBJ whole genome shotgun (WGS) entry which is preliminary data.</text>
</comment>
<organism evidence="1 2">
    <name type="scientific">Hibiscus sabdariffa</name>
    <name type="common">roselle</name>
    <dbReference type="NCBI Taxonomy" id="183260"/>
    <lineage>
        <taxon>Eukaryota</taxon>
        <taxon>Viridiplantae</taxon>
        <taxon>Streptophyta</taxon>
        <taxon>Embryophyta</taxon>
        <taxon>Tracheophyta</taxon>
        <taxon>Spermatophyta</taxon>
        <taxon>Magnoliopsida</taxon>
        <taxon>eudicotyledons</taxon>
        <taxon>Gunneridae</taxon>
        <taxon>Pentapetalae</taxon>
        <taxon>rosids</taxon>
        <taxon>malvids</taxon>
        <taxon>Malvales</taxon>
        <taxon>Malvaceae</taxon>
        <taxon>Malvoideae</taxon>
        <taxon>Hibiscus</taxon>
    </lineage>
</organism>
<gene>
    <name evidence="1" type="ORF">V6N11_017957</name>
</gene>
<dbReference type="Proteomes" id="UP001396334">
    <property type="component" value="Unassembled WGS sequence"/>
</dbReference>
<evidence type="ECO:0000313" key="1">
    <source>
        <dbReference type="EMBL" id="KAK9032915.1"/>
    </source>
</evidence>
<evidence type="ECO:0000313" key="2">
    <source>
        <dbReference type="Proteomes" id="UP001396334"/>
    </source>
</evidence>
<sequence length="71" mass="8354">MALIPIGEDDWLYIGEDDWLYSYSRFHQRWQVAEHTPGRLTRDLSHSARFEPERCLEIKPLESLSSSDLCS</sequence>
<protein>
    <submittedName>
        <fullName evidence="1">Uncharacterized protein</fullName>
    </submittedName>
</protein>
<dbReference type="EMBL" id="JBBPBN010000008">
    <property type="protein sequence ID" value="KAK9032915.1"/>
    <property type="molecule type" value="Genomic_DNA"/>
</dbReference>